<comment type="subunit">
    <text evidence="12">Monomer. Interacts with DnaB.</text>
</comment>
<evidence type="ECO:0000259" key="14">
    <source>
        <dbReference type="PROSITE" id="PS50880"/>
    </source>
</evidence>
<keyword evidence="16" id="KW-1185">Reference proteome</keyword>
<dbReference type="InterPro" id="IPR036977">
    <property type="entry name" value="DNA_primase_Znf_CHC2"/>
</dbReference>
<evidence type="ECO:0000256" key="4">
    <source>
        <dbReference type="ARBA" id="ARBA00022695"/>
    </source>
</evidence>
<keyword evidence="4 12" id="KW-0548">Nucleotidyltransferase</keyword>
<evidence type="ECO:0000256" key="8">
    <source>
        <dbReference type="ARBA" id="ARBA00022833"/>
    </source>
</evidence>
<keyword evidence="3 12" id="KW-0808">Transferase</keyword>
<dbReference type="InterPro" id="IPR013264">
    <property type="entry name" value="DNAG_N"/>
</dbReference>
<comment type="function">
    <text evidence="12 13">RNA polymerase that catalyzes the synthesis of short RNA molecules used as primers for DNA polymerase during DNA replication.</text>
</comment>
<dbReference type="SMART" id="SM00400">
    <property type="entry name" value="ZnF_CHCC"/>
    <property type="match status" value="1"/>
</dbReference>
<keyword evidence="10 12" id="KW-0238">DNA-binding</keyword>
<accession>A0ABW9GXL9</accession>
<dbReference type="PIRSF" id="PIRSF002811">
    <property type="entry name" value="DnaG"/>
    <property type="match status" value="1"/>
</dbReference>
<keyword evidence="11 12" id="KW-0804">Transcription</keyword>
<evidence type="ECO:0000256" key="1">
    <source>
        <dbReference type="ARBA" id="ARBA00022478"/>
    </source>
</evidence>
<reference evidence="15 16" key="1">
    <citation type="journal article" date="2016" name="Int. J. Syst. Evol. Microbiol.">
        <title>Peptococcus simiae sp. nov., isolated from rhesus macaque faeces and emended description of the genus Peptococcus.</title>
        <authorList>
            <person name="Shkoporov A.N."/>
            <person name="Efimov B.A."/>
            <person name="Kondova I."/>
            <person name="Ouwerling B."/>
            <person name="Chaplin A.V."/>
            <person name="Shcherbakova V.A."/>
            <person name="Langermans J.A.M."/>
        </authorList>
    </citation>
    <scope>NUCLEOTIDE SEQUENCE [LARGE SCALE GENOMIC DNA]</scope>
    <source>
        <strain evidence="15 16">M108</strain>
    </source>
</reference>
<evidence type="ECO:0000256" key="13">
    <source>
        <dbReference type="PIRNR" id="PIRNR002811"/>
    </source>
</evidence>
<dbReference type="PROSITE" id="PS50880">
    <property type="entry name" value="TOPRIM"/>
    <property type="match status" value="1"/>
</dbReference>
<keyword evidence="6 12" id="KW-0479">Metal-binding</keyword>
<dbReference type="InterPro" id="IPR050219">
    <property type="entry name" value="DnaG_primase"/>
</dbReference>
<evidence type="ECO:0000256" key="3">
    <source>
        <dbReference type="ARBA" id="ARBA00022679"/>
    </source>
</evidence>
<protein>
    <recommendedName>
        <fullName evidence="12 13">DNA primase</fullName>
        <ecNumber evidence="12">2.7.7.101</ecNumber>
    </recommendedName>
</protein>
<dbReference type="RefSeq" id="WP_408976914.1">
    <property type="nucleotide sequence ID" value="NZ_JBJUVG010000002.1"/>
</dbReference>
<evidence type="ECO:0000256" key="6">
    <source>
        <dbReference type="ARBA" id="ARBA00022723"/>
    </source>
</evidence>
<dbReference type="InterPro" id="IPR006171">
    <property type="entry name" value="TOPRIM_dom"/>
</dbReference>
<dbReference type="Proteomes" id="UP001631949">
    <property type="component" value="Unassembled WGS sequence"/>
</dbReference>
<dbReference type="Pfam" id="PF01807">
    <property type="entry name" value="Zn_ribbon_DnaG"/>
    <property type="match status" value="1"/>
</dbReference>
<evidence type="ECO:0000256" key="2">
    <source>
        <dbReference type="ARBA" id="ARBA00022515"/>
    </source>
</evidence>
<evidence type="ECO:0000256" key="12">
    <source>
        <dbReference type="HAMAP-Rule" id="MF_00974"/>
    </source>
</evidence>
<evidence type="ECO:0000313" key="16">
    <source>
        <dbReference type="Proteomes" id="UP001631949"/>
    </source>
</evidence>
<evidence type="ECO:0000256" key="7">
    <source>
        <dbReference type="ARBA" id="ARBA00022771"/>
    </source>
</evidence>
<comment type="caution">
    <text evidence="15">The sequence shown here is derived from an EMBL/GenBank/DDBJ whole genome shotgun (WGS) entry which is preliminary data.</text>
</comment>
<gene>
    <name evidence="12 15" type="primary">dnaG</name>
    <name evidence="15" type="ORF">ACKQTC_02845</name>
</gene>
<dbReference type="InterPro" id="IPR030846">
    <property type="entry name" value="DnaG_bac"/>
</dbReference>
<keyword evidence="2 12" id="KW-0639">Primosome</keyword>
<proteinExistence type="inferred from homology"/>
<keyword evidence="1 12" id="KW-0240">DNA-directed RNA polymerase</keyword>
<comment type="cofactor">
    <cofactor evidence="12 13">
        <name>Zn(2+)</name>
        <dbReference type="ChEBI" id="CHEBI:29105"/>
    </cofactor>
    <text evidence="12 13">Binds 1 zinc ion per monomer.</text>
</comment>
<dbReference type="HAMAP" id="MF_00974">
    <property type="entry name" value="DNA_primase_DnaG"/>
    <property type="match status" value="1"/>
</dbReference>
<comment type="catalytic activity">
    <reaction evidence="12">
        <text>ssDNA + n NTP = ssDNA/pppN(pN)n-1 hybrid + (n-1) diphosphate.</text>
        <dbReference type="EC" id="2.7.7.101"/>
    </reaction>
</comment>
<dbReference type="Gene3D" id="3.40.1360.10">
    <property type="match status" value="1"/>
</dbReference>
<keyword evidence="8 12" id="KW-0862">Zinc</keyword>
<dbReference type="Pfam" id="PF08275">
    <property type="entry name" value="DNAG_N"/>
    <property type="match status" value="1"/>
</dbReference>
<dbReference type="Pfam" id="PF13155">
    <property type="entry name" value="Toprim_2"/>
    <property type="match status" value="1"/>
</dbReference>
<dbReference type="NCBIfam" id="TIGR01391">
    <property type="entry name" value="dnaG"/>
    <property type="match status" value="1"/>
</dbReference>
<keyword evidence="5 12" id="KW-0235">DNA replication</keyword>
<feature type="zinc finger region" description="CHC2-type" evidence="12">
    <location>
        <begin position="43"/>
        <end position="67"/>
    </location>
</feature>
<dbReference type="EC" id="2.7.7.101" evidence="12"/>
<evidence type="ECO:0000313" key="15">
    <source>
        <dbReference type="EMBL" id="MFM9413303.1"/>
    </source>
</evidence>
<dbReference type="CDD" id="cd03364">
    <property type="entry name" value="TOPRIM_DnaG_primases"/>
    <property type="match status" value="1"/>
</dbReference>
<dbReference type="EMBL" id="JBJUVG010000002">
    <property type="protein sequence ID" value="MFM9413303.1"/>
    <property type="molecule type" value="Genomic_DNA"/>
</dbReference>
<dbReference type="Gene3D" id="3.90.580.10">
    <property type="entry name" value="Zinc finger, CHC2-type domain"/>
    <property type="match status" value="1"/>
</dbReference>
<keyword evidence="9" id="KW-0460">Magnesium</keyword>
<dbReference type="PANTHER" id="PTHR30313:SF2">
    <property type="entry name" value="DNA PRIMASE"/>
    <property type="match status" value="1"/>
</dbReference>
<dbReference type="SUPFAM" id="SSF57783">
    <property type="entry name" value="Zinc beta-ribbon"/>
    <property type="match status" value="1"/>
</dbReference>
<comment type="similarity">
    <text evidence="12 13">Belongs to the DnaG primase family.</text>
</comment>
<dbReference type="InterPro" id="IPR037068">
    <property type="entry name" value="DNA_primase_core_N_sf"/>
</dbReference>
<evidence type="ECO:0000256" key="11">
    <source>
        <dbReference type="ARBA" id="ARBA00023163"/>
    </source>
</evidence>
<dbReference type="InterPro" id="IPR006295">
    <property type="entry name" value="DNA_primase_DnaG"/>
</dbReference>
<evidence type="ECO:0000256" key="10">
    <source>
        <dbReference type="ARBA" id="ARBA00023125"/>
    </source>
</evidence>
<comment type="domain">
    <text evidence="12">Contains an N-terminal zinc-binding domain, a central core domain that contains the primase activity, and a C-terminal DnaB-binding domain.</text>
</comment>
<dbReference type="SMART" id="SM00493">
    <property type="entry name" value="TOPRIM"/>
    <property type="match status" value="1"/>
</dbReference>
<dbReference type="InterPro" id="IPR034151">
    <property type="entry name" value="TOPRIM_DnaG_bac"/>
</dbReference>
<dbReference type="SUPFAM" id="SSF56731">
    <property type="entry name" value="DNA primase core"/>
    <property type="match status" value="1"/>
</dbReference>
<dbReference type="PANTHER" id="PTHR30313">
    <property type="entry name" value="DNA PRIMASE"/>
    <property type="match status" value="1"/>
</dbReference>
<keyword evidence="7 12" id="KW-0863">Zinc-finger</keyword>
<sequence length="603" mass="67748">MSEERGLIPQEIIDEINERTDIVSLISKYVSLKRTGANYMGLCPFHGEKTPSFSVSPSKQIFHCFGCGIGGNVFKFLMEIEHLSFPQAVRRLGKEAGVAIPEPQLSPEKKKALQERNRLRAVNEKALAFYRQALVANRVPVIRQYLTARGVPAEIEEKFELGACLPGWDHMTRALMQQGVSTDDLLTLGLSGRSRKTGQLYDRFRDRLIFPIRNGSGHVVAFGGRILDPDAAPQKYLNSPETPLFHKGSELYGLYAAKDAIRKADQVIIVEGYMDVLACHKWGVQNVVAPLGTALTDEQIKRLLRYTYHFTTAFDGDGAGIRATLKSLDRIEALGGHVRVLQLPEGQDPDEFLQAEGVEAFYSRIGEAPEGLAFRLKLMTKDADLSRIETQMGLLEKSLPTLDLCKTPAEKDHAIRLIANFLDLSEQVVTDEYKYRMRYGRNRKKEAPEVPAQEVPAPDLTGREWLVLTYLLMDAENFAPIEHYGGPALFDNAANSLYQLMKESYQTHNKISAGFLPVMYGEGLAKALSYIERHIPAEKYQQHFNQLITELRLNRLEAQYAAGLQALNESVDSDGDQAREILDRLEALLIEKKLLEQGPRRET</sequence>
<feature type="domain" description="Toprim" evidence="14">
    <location>
        <begin position="265"/>
        <end position="346"/>
    </location>
</feature>
<name>A0ABW9GXL9_9FIRM</name>
<evidence type="ECO:0000256" key="5">
    <source>
        <dbReference type="ARBA" id="ARBA00022705"/>
    </source>
</evidence>
<organism evidence="15 16">
    <name type="scientific">Peptococcus simiae</name>
    <dbReference type="NCBI Taxonomy" id="1643805"/>
    <lineage>
        <taxon>Bacteria</taxon>
        <taxon>Bacillati</taxon>
        <taxon>Bacillota</taxon>
        <taxon>Clostridia</taxon>
        <taxon>Eubacteriales</taxon>
        <taxon>Peptococcaceae</taxon>
        <taxon>Peptococcus</taxon>
    </lineage>
</organism>
<evidence type="ECO:0000256" key="9">
    <source>
        <dbReference type="ARBA" id="ARBA00022842"/>
    </source>
</evidence>
<dbReference type="InterPro" id="IPR002694">
    <property type="entry name" value="Znf_CHC2"/>
</dbReference>
<dbReference type="Gene3D" id="3.90.980.10">
    <property type="entry name" value="DNA primase, catalytic core, N-terminal domain"/>
    <property type="match status" value="1"/>
</dbReference>